<dbReference type="Gene3D" id="3.30.457.10">
    <property type="entry name" value="Copper amine oxidase-like, N-terminal domain"/>
    <property type="match status" value="1"/>
</dbReference>
<feature type="chain" id="PRO_5043511230" evidence="1">
    <location>
        <begin position="28"/>
        <end position="289"/>
    </location>
</feature>
<sequence>MKRSSRLLAGLTAASLTLTALGGAAWAAEGDRLPLTVNGEATGITVEEQNGGYLVPVRRLAEYLGYTVEWHPEDGTVTLDSGSMHATLTLGVNSYQAVTSLEGMVGMTAPFALAAAPYAVDGVTYAPLELFVVLMGNPEEAVTAADGGVELTTQQPADGVQLPNPWQACASLAELEQAAGYPVPLPALPEGYTPALYQAIPGSLAEVRFTGGGDTLLYRVGPGGGDVSGDYNAYPDTWSVEAGGVSVTCKGADGTVSLALWERDGYSFSLSSEHGLSTVAVEAAAAGAQ</sequence>
<dbReference type="InterPro" id="IPR012854">
    <property type="entry name" value="Cu_amine_oxidase-like_N"/>
</dbReference>
<dbReference type="Proteomes" id="UP000595792">
    <property type="component" value="Chromosome"/>
</dbReference>
<dbReference type="Pfam" id="PF07833">
    <property type="entry name" value="Cu_amine_oxidN1"/>
    <property type="match status" value="1"/>
</dbReference>
<evidence type="ECO:0000313" key="4">
    <source>
        <dbReference type="Proteomes" id="UP000595792"/>
    </source>
</evidence>
<dbReference type="AlphaFoldDB" id="A0AAX1KGQ4"/>
<dbReference type="InterPro" id="IPR036582">
    <property type="entry name" value="Mao_N_sf"/>
</dbReference>
<protein>
    <submittedName>
        <fullName evidence="3">Copper amine oxidase N-terminal domain-containing protein</fullName>
    </submittedName>
</protein>
<feature type="signal peptide" evidence="1">
    <location>
        <begin position="1"/>
        <end position="27"/>
    </location>
</feature>
<reference evidence="3 4" key="1">
    <citation type="submission" date="2020-11" db="EMBL/GenBank/DDBJ databases">
        <title>Closed and high quality bacterial genomes of the OMM12 community.</title>
        <authorList>
            <person name="Marbouty M."/>
            <person name="Lamy-Besnier Q."/>
            <person name="Debarbieux L."/>
            <person name="Koszul R."/>
        </authorList>
    </citation>
    <scope>NUCLEOTIDE SEQUENCE [LARGE SCALE GENOMIC DNA]</scope>
    <source>
        <strain evidence="3 4">YL31</strain>
    </source>
</reference>
<organism evidence="3 4">
    <name type="scientific">Flavonifractor plautii</name>
    <name type="common">Fusobacterium plautii</name>
    <dbReference type="NCBI Taxonomy" id="292800"/>
    <lineage>
        <taxon>Bacteria</taxon>
        <taxon>Bacillati</taxon>
        <taxon>Bacillota</taxon>
        <taxon>Clostridia</taxon>
        <taxon>Eubacteriales</taxon>
        <taxon>Oscillospiraceae</taxon>
        <taxon>Flavonifractor</taxon>
    </lineage>
</organism>
<gene>
    <name evidence="3" type="ORF">I5Q84_13755</name>
</gene>
<evidence type="ECO:0000256" key="1">
    <source>
        <dbReference type="SAM" id="SignalP"/>
    </source>
</evidence>
<evidence type="ECO:0000259" key="2">
    <source>
        <dbReference type="Pfam" id="PF07833"/>
    </source>
</evidence>
<dbReference type="RefSeq" id="WP_065535211.1">
    <property type="nucleotide sequence ID" value="NZ_CP015406.2"/>
</dbReference>
<dbReference type="SUPFAM" id="SSF55383">
    <property type="entry name" value="Copper amine oxidase, domain N"/>
    <property type="match status" value="1"/>
</dbReference>
<accession>A0AAX1KGQ4</accession>
<dbReference type="EMBL" id="CP065315">
    <property type="protein sequence ID" value="QQR05035.1"/>
    <property type="molecule type" value="Genomic_DNA"/>
</dbReference>
<feature type="domain" description="Copper amine oxidase-like N-terminal" evidence="2">
    <location>
        <begin position="49"/>
        <end position="132"/>
    </location>
</feature>
<name>A0AAX1KGQ4_FLAPL</name>
<evidence type="ECO:0000313" key="3">
    <source>
        <dbReference type="EMBL" id="QQR05035.1"/>
    </source>
</evidence>
<keyword evidence="1" id="KW-0732">Signal</keyword>
<proteinExistence type="predicted"/>